<organism evidence="12 13">
    <name type="scientific">Porites evermanni</name>
    <dbReference type="NCBI Taxonomy" id="104178"/>
    <lineage>
        <taxon>Eukaryota</taxon>
        <taxon>Metazoa</taxon>
        <taxon>Cnidaria</taxon>
        <taxon>Anthozoa</taxon>
        <taxon>Hexacorallia</taxon>
        <taxon>Scleractinia</taxon>
        <taxon>Fungiina</taxon>
        <taxon>Poritidae</taxon>
        <taxon>Porites</taxon>
    </lineage>
</organism>
<evidence type="ECO:0000256" key="8">
    <source>
        <dbReference type="ARBA" id="ARBA00023180"/>
    </source>
</evidence>
<evidence type="ECO:0000256" key="10">
    <source>
        <dbReference type="SAM" id="Phobius"/>
    </source>
</evidence>
<feature type="transmembrane region" description="Helical" evidence="10">
    <location>
        <begin position="15"/>
        <end position="39"/>
    </location>
</feature>
<feature type="transmembrane region" description="Helical" evidence="10">
    <location>
        <begin position="202"/>
        <end position="226"/>
    </location>
</feature>
<feature type="domain" description="G-protein coupled receptors family 1 profile" evidence="11">
    <location>
        <begin position="31"/>
        <end position="259"/>
    </location>
</feature>
<evidence type="ECO:0000256" key="5">
    <source>
        <dbReference type="ARBA" id="ARBA00023040"/>
    </source>
</evidence>
<feature type="transmembrane region" description="Helical" evidence="10">
    <location>
        <begin position="83"/>
        <end position="104"/>
    </location>
</feature>
<dbReference type="PRINTS" id="PR00237">
    <property type="entry name" value="GPCRRHODOPSN"/>
</dbReference>
<keyword evidence="4 10" id="KW-1133">Transmembrane helix</keyword>
<comment type="caution">
    <text evidence="12">The sequence shown here is derived from an EMBL/GenBank/DDBJ whole genome shotgun (WGS) entry which is preliminary data.</text>
</comment>
<keyword evidence="13" id="KW-1185">Reference proteome</keyword>
<gene>
    <name evidence="12" type="ORF">PEVE_00004123</name>
</gene>
<dbReference type="PANTHER" id="PTHR24246:SF27">
    <property type="entry name" value="ADENOSINE RECEPTOR, ISOFORM A"/>
    <property type="match status" value="1"/>
</dbReference>
<feature type="transmembrane region" description="Helical" evidence="10">
    <location>
        <begin position="160"/>
        <end position="182"/>
    </location>
</feature>
<keyword evidence="2" id="KW-1003">Cell membrane</keyword>
<keyword evidence="8" id="KW-0325">Glycoprotein</keyword>
<evidence type="ECO:0000313" key="12">
    <source>
        <dbReference type="EMBL" id="CAH3161948.1"/>
    </source>
</evidence>
<feature type="transmembrane region" description="Helical" evidence="10">
    <location>
        <begin position="125"/>
        <end position="148"/>
    </location>
</feature>
<protein>
    <recommendedName>
        <fullName evidence="11">G-protein coupled receptors family 1 profile domain-containing protein</fullName>
    </recommendedName>
</protein>
<keyword evidence="3 10" id="KW-0812">Transmembrane</keyword>
<evidence type="ECO:0000256" key="4">
    <source>
        <dbReference type="ARBA" id="ARBA00022989"/>
    </source>
</evidence>
<accession>A0ABN8QCS5</accession>
<evidence type="ECO:0000256" key="2">
    <source>
        <dbReference type="ARBA" id="ARBA00022475"/>
    </source>
</evidence>
<evidence type="ECO:0000256" key="1">
    <source>
        <dbReference type="ARBA" id="ARBA00004651"/>
    </source>
</evidence>
<dbReference type="PANTHER" id="PTHR24246">
    <property type="entry name" value="OLFACTORY RECEPTOR AND ADENOSINE RECEPTOR"/>
    <property type="match status" value="1"/>
</dbReference>
<proteinExistence type="predicted"/>
<evidence type="ECO:0000256" key="7">
    <source>
        <dbReference type="ARBA" id="ARBA00023170"/>
    </source>
</evidence>
<dbReference type="PROSITE" id="PS50262">
    <property type="entry name" value="G_PROTEIN_RECEP_F1_2"/>
    <property type="match status" value="1"/>
</dbReference>
<evidence type="ECO:0000313" key="13">
    <source>
        <dbReference type="Proteomes" id="UP001159427"/>
    </source>
</evidence>
<reference evidence="12 13" key="1">
    <citation type="submission" date="2022-05" db="EMBL/GenBank/DDBJ databases">
        <authorList>
            <consortium name="Genoscope - CEA"/>
            <person name="William W."/>
        </authorList>
    </citation>
    <scope>NUCLEOTIDE SEQUENCE [LARGE SCALE GENOMIC DNA]</scope>
</reference>
<evidence type="ECO:0000256" key="9">
    <source>
        <dbReference type="ARBA" id="ARBA00023224"/>
    </source>
</evidence>
<dbReference type="Pfam" id="PF00001">
    <property type="entry name" value="7tm_1"/>
    <property type="match status" value="1"/>
</dbReference>
<sequence length="274" mass="30898">MDYLGISKLAQSGEIAWSVALAVVGIMVITVNSITLFTFRKSMHFRSRKHIMVINLAVVDLMYGTAGIPLTVVFLLKPTSVSFYIYQGFVTFTKMASLFTFGAIAVERMHAIVWPIRHQVVPNGVYRAALVLIWVLAAFVTTFSLLQWSGYISLIFSETGPLIIVFVMITVLVCYISIWICVHRRKRRHPNFGAQVKKDKTLALTLLMVAGTFAATWCIPIIYLFISRTCKTCYQPSIAQRGCIHLIFAAQSVLNPVIYCFRLPLFKESLKENI</sequence>
<dbReference type="CDD" id="cd00637">
    <property type="entry name" value="7tm_classA_rhodopsin-like"/>
    <property type="match status" value="1"/>
</dbReference>
<feature type="non-terminal residue" evidence="12">
    <location>
        <position position="274"/>
    </location>
</feature>
<dbReference type="InterPro" id="IPR000276">
    <property type="entry name" value="GPCR_Rhodpsn"/>
</dbReference>
<name>A0ABN8QCS5_9CNID</name>
<keyword evidence="5" id="KW-0297">G-protein coupled receptor</keyword>
<evidence type="ECO:0000256" key="6">
    <source>
        <dbReference type="ARBA" id="ARBA00023136"/>
    </source>
</evidence>
<dbReference type="EMBL" id="CALNXI010001251">
    <property type="protein sequence ID" value="CAH3161948.1"/>
    <property type="molecule type" value="Genomic_DNA"/>
</dbReference>
<feature type="transmembrane region" description="Helical" evidence="10">
    <location>
        <begin position="51"/>
        <end position="77"/>
    </location>
</feature>
<evidence type="ECO:0000259" key="11">
    <source>
        <dbReference type="PROSITE" id="PS50262"/>
    </source>
</evidence>
<dbReference type="InterPro" id="IPR017452">
    <property type="entry name" value="GPCR_Rhodpsn_7TM"/>
</dbReference>
<comment type="subcellular location">
    <subcellularLocation>
        <location evidence="1">Cell membrane</location>
        <topology evidence="1">Multi-pass membrane protein</topology>
    </subcellularLocation>
</comment>
<dbReference type="Gene3D" id="1.20.1070.10">
    <property type="entry name" value="Rhodopsin 7-helix transmembrane proteins"/>
    <property type="match status" value="1"/>
</dbReference>
<dbReference type="Proteomes" id="UP001159427">
    <property type="component" value="Unassembled WGS sequence"/>
</dbReference>
<keyword evidence="7" id="KW-0675">Receptor</keyword>
<keyword evidence="9" id="KW-0807">Transducer</keyword>
<keyword evidence="6 10" id="KW-0472">Membrane</keyword>
<evidence type="ECO:0000256" key="3">
    <source>
        <dbReference type="ARBA" id="ARBA00022692"/>
    </source>
</evidence>
<dbReference type="SUPFAM" id="SSF81321">
    <property type="entry name" value="Family A G protein-coupled receptor-like"/>
    <property type="match status" value="1"/>
</dbReference>